<keyword evidence="8" id="KW-1185">Reference proteome</keyword>
<dbReference type="Proteomes" id="UP000366872">
    <property type="component" value="Unassembled WGS sequence"/>
</dbReference>
<dbReference type="Pfam" id="PF00884">
    <property type="entry name" value="Sulfatase"/>
    <property type="match status" value="1"/>
</dbReference>
<evidence type="ECO:0000256" key="2">
    <source>
        <dbReference type="ARBA" id="ARBA00022729"/>
    </source>
</evidence>
<dbReference type="AlphaFoldDB" id="A0A6C2U213"/>
<dbReference type="InterPro" id="IPR000917">
    <property type="entry name" value="Sulfatase_N"/>
</dbReference>
<evidence type="ECO:0000259" key="6">
    <source>
        <dbReference type="Pfam" id="PF00884"/>
    </source>
</evidence>
<organism evidence="7 8">
    <name type="scientific">Pontiella desulfatans</name>
    <dbReference type="NCBI Taxonomy" id="2750659"/>
    <lineage>
        <taxon>Bacteria</taxon>
        <taxon>Pseudomonadati</taxon>
        <taxon>Kiritimatiellota</taxon>
        <taxon>Kiritimatiellia</taxon>
        <taxon>Kiritimatiellales</taxon>
        <taxon>Pontiellaceae</taxon>
        <taxon>Pontiella</taxon>
    </lineage>
</organism>
<dbReference type="PROSITE" id="PS00149">
    <property type="entry name" value="SULFATASE_2"/>
    <property type="match status" value="1"/>
</dbReference>
<protein>
    <submittedName>
        <fullName evidence="7">Arylsulfatase</fullName>
    </submittedName>
</protein>
<dbReference type="SUPFAM" id="SSF53649">
    <property type="entry name" value="Alkaline phosphatase-like"/>
    <property type="match status" value="1"/>
</dbReference>
<dbReference type="EMBL" id="CAAHFG010000001">
    <property type="protein sequence ID" value="VGO13923.1"/>
    <property type="molecule type" value="Genomic_DNA"/>
</dbReference>
<comment type="similarity">
    <text evidence="1">Belongs to the sulfatase family.</text>
</comment>
<dbReference type="PANTHER" id="PTHR43108">
    <property type="entry name" value="N-ACETYLGLUCOSAMINE-6-SULFATASE FAMILY MEMBER"/>
    <property type="match status" value="1"/>
</dbReference>
<feature type="domain" description="Sulfatase N-terminal" evidence="6">
    <location>
        <begin position="32"/>
        <end position="372"/>
    </location>
</feature>
<keyword evidence="3" id="KW-0378">Hydrolase</keyword>
<dbReference type="CDD" id="cd16031">
    <property type="entry name" value="G6S_like"/>
    <property type="match status" value="1"/>
</dbReference>
<evidence type="ECO:0000256" key="3">
    <source>
        <dbReference type="ARBA" id="ARBA00022801"/>
    </source>
</evidence>
<name>A0A6C2U213_PONDE</name>
<dbReference type="PANTHER" id="PTHR43108:SF8">
    <property type="entry name" value="SD21168P"/>
    <property type="match status" value="1"/>
</dbReference>
<sequence length="655" mass="74608">MMMKCKHGFVASWALACLLLSGMAGWAEQKKPNILFVLTDDHRWDAMGFTGAYPFLKTPNMDRLAREGAHCANAFVTLAMCSPSRASFLTGMYPHEHGVYNNEDLRECDWRKTPSFAAYLQKAGYETGYIGKWHMDHSNDARPGWDFWATFSGQGKYNGNDIVVNGKKVYEPGYVSDVLNRYAREFIESDRGDKPYMLYLSHKAVHAPFLPSVRHKNLYAKAKIPKPASYGEDMSNKPVWQTVHWRGATMLNGKMWKFDDYDFSKPWNPEGHSAPMHKNYLRSLSAVDEGIGGILDLLEKRGELDNTVVIYAGDNGFIIGEHTRADKRVAYNESIRIPFLVRYPTLVKPGSTIDEMVLNIDLAPTLLELAGISKPAAMQGESILPLFKGDANGWRDDFLYTYHQDLQPHLPRITAVRSKDYLLSVYPGRPEDKNELYDLKRDPYEMNNLIDHPEMAPIQKSMFRRLDELKSEFAYRADVPDPHPGRWGGGKIGKLYSLPKPRQFKAETTFDFQKNKELDMRWGTYEIDLKFKATADGVIASQKSSHLGYVICIEGGRLQLVMAQAYGKYILESSKPVLNRTVNARITYSNATRVFTLEVDGRKEAEDQRINTISHWGSGLQKVRFGRIDSVWPNTHSTPESFQGTLERFEISRSK</sequence>
<evidence type="ECO:0000256" key="1">
    <source>
        <dbReference type="ARBA" id="ARBA00008779"/>
    </source>
</evidence>
<dbReference type="GO" id="GO:0016787">
    <property type="term" value="F:hydrolase activity"/>
    <property type="evidence" value="ECO:0007669"/>
    <property type="project" value="UniProtKB-KW"/>
</dbReference>
<evidence type="ECO:0000313" key="7">
    <source>
        <dbReference type="EMBL" id="VGO13923.1"/>
    </source>
</evidence>
<evidence type="ECO:0000256" key="4">
    <source>
        <dbReference type="ARBA" id="ARBA00023180"/>
    </source>
</evidence>
<feature type="signal peptide" evidence="5">
    <location>
        <begin position="1"/>
        <end position="26"/>
    </location>
</feature>
<dbReference type="PROSITE" id="PS00523">
    <property type="entry name" value="SULFATASE_1"/>
    <property type="match status" value="1"/>
</dbReference>
<dbReference type="RefSeq" id="WP_136079453.1">
    <property type="nucleotide sequence ID" value="NZ_CAAHFG010000001.1"/>
</dbReference>
<dbReference type="PROSITE" id="PS51257">
    <property type="entry name" value="PROKAR_LIPOPROTEIN"/>
    <property type="match status" value="1"/>
</dbReference>
<evidence type="ECO:0000313" key="8">
    <source>
        <dbReference type="Proteomes" id="UP000366872"/>
    </source>
</evidence>
<accession>A0A6C2U213</accession>
<dbReference type="InterPro" id="IPR017850">
    <property type="entry name" value="Alkaline_phosphatase_core_sf"/>
</dbReference>
<keyword evidence="4" id="KW-0325">Glycoprotein</keyword>
<proteinExistence type="inferred from homology"/>
<reference evidence="7 8" key="1">
    <citation type="submission" date="2019-04" db="EMBL/GenBank/DDBJ databases">
        <authorList>
            <person name="Van Vliet M D."/>
        </authorList>
    </citation>
    <scope>NUCLEOTIDE SEQUENCE [LARGE SCALE GENOMIC DNA]</scope>
    <source>
        <strain evidence="7 8">F1</strain>
    </source>
</reference>
<dbReference type="Gene3D" id="3.40.720.10">
    <property type="entry name" value="Alkaline Phosphatase, subunit A"/>
    <property type="match status" value="1"/>
</dbReference>
<evidence type="ECO:0000256" key="5">
    <source>
        <dbReference type="SAM" id="SignalP"/>
    </source>
</evidence>
<feature type="chain" id="PRO_5028939759" evidence="5">
    <location>
        <begin position="27"/>
        <end position="655"/>
    </location>
</feature>
<keyword evidence="2 5" id="KW-0732">Signal</keyword>
<dbReference type="InterPro" id="IPR024607">
    <property type="entry name" value="Sulfatase_CS"/>
</dbReference>
<gene>
    <name evidence="7" type="ORF">PDESU_02480</name>
</gene>